<reference evidence="1 2" key="1">
    <citation type="journal article" date="2020" name="Phytopathology">
        <title>A high-quality genome resource of Botrytis fragariae, a new and rapidly spreading fungal pathogen causing strawberry gray mold in the U.S.A.</title>
        <authorList>
            <person name="Wu Y."/>
            <person name="Saski C.A."/>
            <person name="Schnabel G."/>
            <person name="Xiao S."/>
            <person name="Hu M."/>
        </authorList>
    </citation>
    <scope>NUCLEOTIDE SEQUENCE [LARGE SCALE GENOMIC DNA]</scope>
    <source>
        <strain evidence="1 2">BVB16</strain>
    </source>
</reference>
<evidence type="ECO:0000313" key="1">
    <source>
        <dbReference type="EMBL" id="KAF5876795.1"/>
    </source>
</evidence>
<dbReference type="EMBL" id="JABFCT010000004">
    <property type="protein sequence ID" value="KAF5876795.1"/>
    <property type="molecule type" value="Genomic_DNA"/>
</dbReference>
<organism evidence="1 2">
    <name type="scientific">Botrytis fragariae</name>
    <dbReference type="NCBI Taxonomy" id="1964551"/>
    <lineage>
        <taxon>Eukaryota</taxon>
        <taxon>Fungi</taxon>
        <taxon>Dikarya</taxon>
        <taxon>Ascomycota</taxon>
        <taxon>Pezizomycotina</taxon>
        <taxon>Leotiomycetes</taxon>
        <taxon>Helotiales</taxon>
        <taxon>Sclerotiniaceae</taxon>
        <taxon>Botrytis</taxon>
    </lineage>
</organism>
<proteinExistence type="predicted"/>
<dbReference type="AlphaFoldDB" id="A0A8H6ELY5"/>
<name>A0A8H6ELY5_9HELO</name>
<keyword evidence="2" id="KW-1185">Reference proteome</keyword>
<sequence>MNSPNPISKVIYWFWALFATSRPKNQNLTEIIVNQIKERCRKDALESRRQVMSTKQRINVFMEKVLLFMTNGTVRE</sequence>
<gene>
    <name evidence="1" type="ORF">Bfra_003202</name>
</gene>
<protein>
    <submittedName>
        <fullName evidence="1">Uncharacterized protein</fullName>
    </submittedName>
</protein>
<comment type="caution">
    <text evidence="1">The sequence shown here is derived from an EMBL/GenBank/DDBJ whole genome shotgun (WGS) entry which is preliminary data.</text>
</comment>
<dbReference type="GeneID" id="59257305"/>
<accession>A0A8H6ELY5</accession>
<evidence type="ECO:0000313" key="2">
    <source>
        <dbReference type="Proteomes" id="UP000531561"/>
    </source>
</evidence>
<dbReference type="RefSeq" id="XP_037195741.1">
    <property type="nucleotide sequence ID" value="XM_037333613.1"/>
</dbReference>
<dbReference type="Proteomes" id="UP000531561">
    <property type="component" value="Unassembled WGS sequence"/>
</dbReference>